<evidence type="ECO:0000313" key="1">
    <source>
        <dbReference type="EMBL" id="CAG8515996.1"/>
    </source>
</evidence>
<protein>
    <submittedName>
        <fullName evidence="1">10921_t:CDS:1</fullName>
    </submittedName>
</protein>
<dbReference type="EMBL" id="CAJVPV010002034">
    <property type="protein sequence ID" value="CAG8515996.1"/>
    <property type="molecule type" value="Genomic_DNA"/>
</dbReference>
<reference evidence="1" key="1">
    <citation type="submission" date="2021-06" db="EMBL/GenBank/DDBJ databases">
        <authorList>
            <person name="Kallberg Y."/>
            <person name="Tangrot J."/>
            <person name="Rosling A."/>
        </authorList>
    </citation>
    <scope>NUCLEOTIDE SEQUENCE</scope>
    <source>
        <strain evidence="1">CL551</strain>
    </source>
</reference>
<sequence>MTHPAVHPENITIFVFLHTPSRDYDGRYSLSYTTESLASHPETSLYVIVHFDSNTTGIIKGYLTVNLMIYHIENIAGTGHSPSSSVENTSNLNGSLNSPNLIENTYFNAESLKLYKCYMVCRIDGDRRLTYVRLIEDNVLNFPNI</sequence>
<comment type="caution">
    <text evidence="1">The sequence shown here is derived from an EMBL/GenBank/DDBJ whole genome shotgun (WGS) entry which is preliminary data.</text>
</comment>
<dbReference type="AlphaFoldDB" id="A0A9N9A330"/>
<organism evidence="1 2">
    <name type="scientific">Acaulospora morrowiae</name>
    <dbReference type="NCBI Taxonomy" id="94023"/>
    <lineage>
        <taxon>Eukaryota</taxon>
        <taxon>Fungi</taxon>
        <taxon>Fungi incertae sedis</taxon>
        <taxon>Mucoromycota</taxon>
        <taxon>Glomeromycotina</taxon>
        <taxon>Glomeromycetes</taxon>
        <taxon>Diversisporales</taxon>
        <taxon>Acaulosporaceae</taxon>
        <taxon>Acaulospora</taxon>
    </lineage>
</organism>
<name>A0A9N9A330_9GLOM</name>
<keyword evidence="2" id="KW-1185">Reference proteome</keyword>
<gene>
    <name evidence="1" type="ORF">AMORRO_LOCUS3967</name>
</gene>
<proteinExistence type="predicted"/>
<feature type="non-terminal residue" evidence="1">
    <location>
        <position position="145"/>
    </location>
</feature>
<accession>A0A9N9A330</accession>
<dbReference type="Proteomes" id="UP000789342">
    <property type="component" value="Unassembled WGS sequence"/>
</dbReference>
<evidence type="ECO:0000313" key="2">
    <source>
        <dbReference type="Proteomes" id="UP000789342"/>
    </source>
</evidence>